<protein>
    <submittedName>
        <fullName evidence="1">Uncharacterized protein</fullName>
    </submittedName>
</protein>
<reference evidence="1" key="2">
    <citation type="submission" date="2012-06" db="EMBL/GenBank/DDBJ databases">
        <authorList>
            <person name="Yu Y."/>
            <person name="Currie J."/>
            <person name="Lomeli R."/>
            <person name="Angelova A."/>
            <person name="Collura K."/>
            <person name="Wissotski M."/>
            <person name="Campos D."/>
            <person name="Kudrna D."/>
            <person name="Golser W."/>
            <person name="Ashely E."/>
            <person name="Descour A."/>
            <person name="Fernandes J."/>
            <person name="Soderlund C."/>
            <person name="Walbot V."/>
        </authorList>
    </citation>
    <scope>NUCLEOTIDE SEQUENCE</scope>
    <source>
        <strain evidence="1">B73</strain>
    </source>
</reference>
<reference evidence="1" key="1">
    <citation type="journal article" date="2009" name="PLoS Genet.">
        <title>Sequencing, mapping, and analysis of 27,455 maize full-length cDNAs.</title>
        <authorList>
            <person name="Soderlund C."/>
            <person name="Descour A."/>
            <person name="Kudrna D."/>
            <person name="Bomhoff M."/>
            <person name="Boyd L."/>
            <person name="Currie J."/>
            <person name="Angelova A."/>
            <person name="Collura K."/>
            <person name="Wissotski M."/>
            <person name="Ashley E."/>
            <person name="Morrow D."/>
            <person name="Fernandes J."/>
            <person name="Walbot V."/>
            <person name="Yu Y."/>
        </authorList>
    </citation>
    <scope>NUCLEOTIDE SEQUENCE</scope>
    <source>
        <strain evidence="1">B73</strain>
    </source>
</reference>
<dbReference type="AlphaFoldDB" id="C0HG62"/>
<sequence length="75" mass="8823">MRRTHRFIRLQTQKNFVVVVIACSSSKFSVTELHHQVGNHPSCQRNVAQTIPEVQKYGEYRSIINWFVQKILLLL</sequence>
<proteinExistence type="evidence at transcript level"/>
<evidence type="ECO:0000313" key="1">
    <source>
        <dbReference type="EMBL" id="ACN26015.1"/>
    </source>
</evidence>
<dbReference type="EMBL" id="BT061318">
    <property type="protein sequence ID" value="ACN26015.1"/>
    <property type="molecule type" value="mRNA"/>
</dbReference>
<organism evidence="1">
    <name type="scientific">Zea mays</name>
    <name type="common">Maize</name>
    <dbReference type="NCBI Taxonomy" id="4577"/>
    <lineage>
        <taxon>Eukaryota</taxon>
        <taxon>Viridiplantae</taxon>
        <taxon>Streptophyta</taxon>
        <taxon>Embryophyta</taxon>
        <taxon>Tracheophyta</taxon>
        <taxon>Spermatophyta</taxon>
        <taxon>Magnoliopsida</taxon>
        <taxon>Liliopsida</taxon>
        <taxon>Poales</taxon>
        <taxon>Poaceae</taxon>
        <taxon>PACMAD clade</taxon>
        <taxon>Panicoideae</taxon>
        <taxon>Andropogonodae</taxon>
        <taxon>Andropogoneae</taxon>
        <taxon>Tripsacinae</taxon>
        <taxon>Zea</taxon>
    </lineage>
</organism>
<accession>C0HG62</accession>
<name>C0HG62_MAIZE</name>